<dbReference type="Pfam" id="PF13649">
    <property type="entry name" value="Methyltransf_25"/>
    <property type="match status" value="1"/>
</dbReference>
<dbReference type="CDD" id="cd02440">
    <property type="entry name" value="AdoMet_MTases"/>
    <property type="match status" value="1"/>
</dbReference>
<name>H8G9X9_9PSEU</name>
<dbReference type="GO" id="GO:0032259">
    <property type="term" value="P:methylation"/>
    <property type="evidence" value="ECO:0007669"/>
    <property type="project" value="UniProtKB-KW"/>
</dbReference>
<organism evidence="3 4">
    <name type="scientific">Saccharomonospora azurea NA-128</name>
    <dbReference type="NCBI Taxonomy" id="882081"/>
    <lineage>
        <taxon>Bacteria</taxon>
        <taxon>Bacillati</taxon>
        <taxon>Actinomycetota</taxon>
        <taxon>Actinomycetes</taxon>
        <taxon>Pseudonocardiales</taxon>
        <taxon>Pseudonocardiaceae</taxon>
        <taxon>Saccharomonospora</taxon>
    </lineage>
</organism>
<evidence type="ECO:0000313" key="4">
    <source>
        <dbReference type="Proteomes" id="UP000004705"/>
    </source>
</evidence>
<keyword evidence="3" id="KW-0489">Methyltransferase</keyword>
<dbReference type="SUPFAM" id="SSF53335">
    <property type="entry name" value="S-adenosyl-L-methionine-dependent methyltransferases"/>
    <property type="match status" value="1"/>
</dbReference>
<sequence length="190" mass="20682">METWFGWTHHRGRGPDESLLGEHPEGARVVDLGCGRGLQAAHLAAAHRWRVTGVDESTAAVTQARTRWHRIPGLEFVQAEVVDYLTGDGPPVDAVYSRFGAAWFVDPQTLLPAVAARLRPGGRLVISHVAPGFREFEIPRWDLPPDAWRELLEGTGFGGVSTESVPCPSDCHYAPCPGILIVCAQRSSPS</sequence>
<keyword evidence="3" id="KW-0830">Ubiquinone</keyword>
<dbReference type="InterPro" id="IPR041698">
    <property type="entry name" value="Methyltransf_25"/>
</dbReference>
<dbReference type="AlphaFoldDB" id="H8G9X9"/>
<dbReference type="Gene3D" id="3.40.50.150">
    <property type="entry name" value="Vaccinia Virus protein VP39"/>
    <property type="match status" value="1"/>
</dbReference>
<keyword evidence="1" id="KW-0808">Transferase</keyword>
<dbReference type="PANTHER" id="PTHR43861">
    <property type="entry name" value="TRANS-ACONITATE 2-METHYLTRANSFERASE-RELATED"/>
    <property type="match status" value="1"/>
</dbReference>
<dbReference type="GO" id="GO:0008168">
    <property type="term" value="F:methyltransferase activity"/>
    <property type="evidence" value="ECO:0007669"/>
    <property type="project" value="UniProtKB-KW"/>
</dbReference>
<reference evidence="3 4" key="1">
    <citation type="journal article" date="2012" name="Stand. Genomic Sci.">
        <title>Genome sequence of the soil bacterium Saccharomonospora azurea type strain (NA-128(T)).</title>
        <authorList>
            <person name="Klenk H.P."/>
            <person name="Held B."/>
            <person name="Lucas S."/>
            <person name="Lapidus A."/>
            <person name="Copeland A."/>
            <person name="Hammon N."/>
            <person name="Pitluck S."/>
            <person name="Goodwin L.A."/>
            <person name="Han C."/>
            <person name="Tapia R."/>
            <person name="Brambilla E.M."/>
            <person name="Potter G."/>
            <person name="Land M."/>
            <person name="Ivanova N."/>
            <person name="Rohde M."/>
            <person name="Goker M."/>
            <person name="Detter J.C."/>
            <person name="Kyrpides N.C."/>
            <person name="Woyke T."/>
        </authorList>
    </citation>
    <scope>NUCLEOTIDE SEQUENCE [LARGE SCALE GENOMIC DNA]</scope>
    <source>
        <strain evidence="3 4">NA-128</strain>
    </source>
</reference>
<keyword evidence="4" id="KW-1185">Reference proteome</keyword>
<accession>H8G9X9</accession>
<evidence type="ECO:0000256" key="1">
    <source>
        <dbReference type="ARBA" id="ARBA00022679"/>
    </source>
</evidence>
<gene>
    <name evidence="3" type="ORF">SacazDRAFT_00584</name>
</gene>
<proteinExistence type="predicted"/>
<dbReference type="Proteomes" id="UP000004705">
    <property type="component" value="Chromosome"/>
</dbReference>
<evidence type="ECO:0000259" key="2">
    <source>
        <dbReference type="Pfam" id="PF13649"/>
    </source>
</evidence>
<dbReference type="OrthoDB" id="22151at2"/>
<feature type="domain" description="Methyltransferase" evidence="2">
    <location>
        <begin position="29"/>
        <end position="122"/>
    </location>
</feature>
<protein>
    <submittedName>
        <fullName evidence="3">Methylase involved in ubiquinone/menaquinone biosynthesis</fullName>
    </submittedName>
</protein>
<dbReference type="EMBL" id="CM001466">
    <property type="protein sequence ID" value="EHY87535.1"/>
    <property type="molecule type" value="Genomic_DNA"/>
</dbReference>
<dbReference type="HOGENOM" id="CLU_093181_0_0_11"/>
<dbReference type="InterPro" id="IPR029063">
    <property type="entry name" value="SAM-dependent_MTases_sf"/>
</dbReference>
<dbReference type="RefSeq" id="WP_005438448.1">
    <property type="nucleotide sequence ID" value="NZ_CM001466.1"/>
</dbReference>
<evidence type="ECO:0000313" key="3">
    <source>
        <dbReference type="EMBL" id="EHY87535.1"/>
    </source>
</evidence>